<gene>
    <name evidence="1" type="ORF">EOD41_16870</name>
</gene>
<accession>A0A3S2V6L9</accession>
<evidence type="ECO:0000313" key="1">
    <source>
        <dbReference type="EMBL" id="RVT98461.1"/>
    </source>
</evidence>
<sequence>MTERTCIVNSTGKNTCVGTANTSLAMVMVSLKIRLTGAIIDARFVYFRLTFCRSPYFVTFAGNETSYL</sequence>
<dbReference type="AlphaFoldDB" id="A0A3S2V6L9"/>
<protein>
    <submittedName>
        <fullName evidence="1">Uncharacterized protein</fullName>
    </submittedName>
</protein>
<dbReference type="EMBL" id="SACK01000008">
    <property type="protein sequence ID" value="RVT98461.1"/>
    <property type="molecule type" value="Genomic_DNA"/>
</dbReference>
<dbReference type="RefSeq" id="WP_127707079.1">
    <property type="nucleotide sequence ID" value="NZ_SACK01000008.1"/>
</dbReference>
<keyword evidence="2" id="KW-1185">Reference proteome</keyword>
<comment type="caution">
    <text evidence="1">The sequence shown here is derived from an EMBL/GenBank/DDBJ whole genome shotgun (WGS) entry which is preliminary data.</text>
</comment>
<reference evidence="1 2" key="1">
    <citation type="submission" date="2019-01" db="EMBL/GenBank/DDBJ databases">
        <authorList>
            <person name="Chen W.-M."/>
        </authorList>
    </citation>
    <scope>NUCLEOTIDE SEQUENCE [LARGE SCALE GENOMIC DNA]</scope>
    <source>
        <strain evidence="1 2">YBJ-36</strain>
    </source>
</reference>
<name>A0A3S2V6L9_9SPHI</name>
<proteinExistence type="predicted"/>
<dbReference type="Proteomes" id="UP000282759">
    <property type="component" value="Unassembled WGS sequence"/>
</dbReference>
<organism evidence="1 2">
    <name type="scientific">Mucilaginibacter limnophilus</name>
    <dbReference type="NCBI Taxonomy" id="1932778"/>
    <lineage>
        <taxon>Bacteria</taxon>
        <taxon>Pseudomonadati</taxon>
        <taxon>Bacteroidota</taxon>
        <taxon>Sphingobacteriia</taxon>
        <taxon>Sphingobacteriales</taxon>
        <taxon>Sphingobacteriaceae</taxon>
        <taxon>Mucilaginibacter</taxon>
    </lineage>
</organism>
<evidence type="ECO:0000313" key="2">
    <source>
        <dbReference type="Proteomes" id="UP000282759"/>
    </source>
</evidence>